<evidence type="ECO:0000313" key="3">
    <source>
        <dbReference type="Proteomes" id="UP000006315"/>
    </source>
</evidence>
<sequence length="69" mass="7498">MKVSMHINKAPATTAANTRVNNIFAILMAILSLGLFSFVFFLAFFLVLNINHPSASFIVSIIVQMVAGI</sequence>
<dbReference type="Proteomes" id="UP000006315">
    <property type="component" value="Unassembled WGS sequence"/>
</dbReference>
<feature type="transmembrane region" description="Helical" evidence="1">
    <location>
        <begin position="23"/>
        <end position="48"/>
    </location>
</feature>
<evidence type="ECO:0000256" key="1">
    <source>
        <dbReference type="SAM" id="Phobius"/>
    </source>
</evidence>
<dbReference type="AlphaFoldDB" id="K6DQG6"/>
<gene>
    <name evidence="2" type="ORF">BAZO_19613</name>
</gene>
<dbReference type="EMBL" id="AJLR01000149">
    <property type="protein sequence ID" value="EKN63001.1"/>
    <property type="molecule type" value="Genomic_DNA"/>
</dbReference>
<protein>
    <submittedName>
        <fullName evidence="2">Uncharacterized protein</fullName>
    </submittedName>
</protein>
<keyword evidence="1" id="KW-1133">Transmembrane helix</keyword>
<name>K6DQG6_SCHAZ</name>
<organism evidence="2 3">
    <name type="scientific">Schinkia azotoformans LMG 9581</name>
    <dbReference type="NCBI Taxonomy" id="1131731"/>
    <lineage>
        <taxon>Bacteria</taxon>
        <taxon>Bacillati</taxon>
        <taxon>Bacillota</taxon>
        <taxon>Bacilli</taxon>
        <taxon>Bacillales</taxon>
        <taxon>Bacillaceae</taxon>
        <taxon>Calidifontibacillus/Schinkia group</taxon>
        <taxon>Schinkia</taxon>
    </lineage>
</organism>
<comment type="caution">
    <text evidence="2">The sequence shown here is derived from an EMBL/GenBank/DDBJ whole genome shotgun (WGS) entry which is preliminary data.</text>
</comment>
<keyword evidence="1" id="KW-0472">Membrane</keyword>
<keyword evidence="1" id="KW-0812">Transmembrane</keyword>
<proteinExistence type="predicted"/>
<reference evidence="2 3" key="1">
    <citation type="journal article" date="2012" name="Front. Microbiol.">
        <title>Redundancy and modularity in membrane-associated dissimilatory nitrate reduction in Bacillus.</title>
        <authorList>
            <person name="Heylen K."/>
            <person name="Keltjens J."/>
        </authorList>
    </citation>
    <scope>NUCLEOTIDE SEQUENCE [LARGE SCALE GENOMIC DNA]</scope>
    <source>
        <strain evidence="2 3">LMG 9581</strain>
    </source>
</reference>
<keyword evidence="3" id="KW-1185">Reference proteome</keyword>
<accession>K6DQG6</accession>
<evidence type="ECO:0000313" key="2">
    <source>
        <dbReference type="EMBL" id="EKN63001.1"/>
    </source>
</evidence>